<protein>
    <recommendedName>
        <fullName evidence="3">DUF4157 domain-containing protein</fullName>
    </recommendedName>
</protein>
<evidence type="ECO:0000313" key="2">
    <source>
        <dbReference type="Proteomes" id="UP000076079"/>
    </source>
</evidence>
<proteinExistence type="predicted"/>
<accession>A0A143PL56</accession>
<keyword evidence="2" id="KW-1185">Reference proteome</keyword>
<name>A0A143PL56_LUTPR</name>
<gene>
    <name evidence="1" type="ORF">LuPra_02444</name>
</gene>
<evidence type="ECO:0008006" key="3">
    <source>
        <dbReference type="Google" id="ProtNLM"/>
    </source>
</evidence>
<evidence type="ECO:0000313" key="1">
    <source>
        <dbReference type="EMBL" id="AMY09231.1"/>
    </source>
</evidence>
<dbReference type="RefSeq" id="WP_110170994.1">
    <property type="nucleotide sequence ID" value="NZ_CP015136.1"/>
</dbReference>
<organism evidence="1 2">
    <name type="scientific">Luteitalea pratensis</name>
    <dbReference type="NCBI Taxonomy" id="1855912"/>
    <lineage>
        <taxon>Bacteria</taxon>
        <taxon>Pseudomonadati</taxon>
        <taxon>Acidobacteriota</taxon>
        <taxon>Vicinamibacteria</taxon>
        <taxon>Vicinamibacterales</taxon>
        <taxon>Vicinamibacteraceae</taxon>
        <taxon>Luteitalea</taxon>
    </lineage>
</organism>
<reference evidence="1 2" key="1">
    <citation type="journal article" date="2016" name="Genome Announc.">
        <title>First Complete Genome Sequence of a Subdivision 6 Acidobacterium Strain.</title>
        <authorList>
            <person name="Huang S."/>
            <person name="Vieira S."/>
            <person name="Bunk B."/>
            <person name="Riedel T."/>
            <person name="Sproer C."/>
            <person name="Overmann J."/>
        </authorList>
    </citation>
    <scope>NUCLEOTIDE SEQUENCE [LARGE SCALE GENOMIC DNA]</scope>
    <source>
        <strain evidence="2">DSM 100886 HEG_-6_39</strain>
    </source>
</reference>
<reference evidence="2" key="2">
    <citation type="submission" date="2016-04" db="EMBL/GenBank/DDBJ databases">
        <title>First Complete Genome Sequence of a Subdivision 6 Acidobacterium.</title>
        <authorList>
            <person name="Huang S."/>
            <person name="Vieira S."/>
            <person name="Bunk B."/>
            <person name="Riedel T."/>
            <person name="Sproeer C."/>
            <person name="Overmann J."/>
        </authorList>
    </citation>
    <scope>NUCLEOTIDE SEQUENCE [LARGE SCALE GENOMIC DNA]</scope>
    <source>
        <strain evidence="2">DSM 100886 HEG_-6_39</strain>
    </source>
</reference>
<sequence length="256" mass="29108">MPNPSRGRIIDPRIHGVTADVLRKRTDRPVAVTSPVLEWAAIQAAAIANPFGRALYDWEYEIVHDVFRSSLDASRIRIVETRIMNAPTTLGNQIRVPPGWTFERDNKPVLVHECAHVWQYQTRGTSYITDSVYHNASGAIATGNRNVAYMNYQLTTTSSISDFTAEEQATIVGDYYEMTQIHTTDPKPDWVTRRSRDMAIYERLMTQVRASRPQEDSMIYQRSLMNQPTPGMDFQSPGTQGFAPVMPLLEIRFRGL</sequence>
<dbReference type="OrthoDB" id="4317910at2"/>
<dbReference type="EMBL" id="CP015136">
    <property type="protein sequence ID" value="AMY09231.1"/>
    <property type="molecule type" value="Genomic_DNA"/>
</dbReference>
<dbReference type="AlphaFoldDB" id="A0A143PL56"/>
<dbReference type="Proteomes" id="UP000076079">
    <property type="component" value="Chromosome"/>
</dbReference>
<dbReference type="KEGG" id="abac:LuPra_02444"/>